<dbReference type="Gene3D" id="1.10.486.10">
    <property type="entry name" value="PCRA, domain 4"/>
    <property type="match status" value="1"/>
</dbReference>
<evidence type="ECO:0000313" key="12">
    <source>
        <dbReference type="EMBL" id="HAB3423563.1"/>
    </source>
</evidence>
<dbReference type="GO" id="GO:0043138">
    <property type="term" value="F:3'-5' DNA helicase activity"/>
    <property type="evidence" value="ECO:0007669"/>
    <property type="project" value="UniProtKB-EC"/>
</dbReference>
<evidence type="ECO:0000256" key="7">
    <source>
        <dbReference type="ARBA" id="ARBA00034617"/>
    </source>
</evidence>
<comment type="catalytic activity">
    <reaction evidence="7">
        <text>Couples ATP hydrolysis with the unwinding of duplex DNA by translocating in the 3'-5' direction.</text>
        <dbReference type="EC" id="5.6.2.4"/>
    </reaction>
</comment>
<dbReference type="CDD" id="cd17932">
    <property type="entry name" value="DEXQc_UvrD"/>
    <property type="match status" value="1"/>
</dbReference>
<dbReference type="Gene3D" id="1.10.10.160">
    <property type="match status" value="1"/>
</dbReference>
<protein>
    <recommendedName>
        <fullName evidence="8">DNA 3'-5' helicase</fullName>
        <ecNumber evidence="8">5.6.2.4</ecNumber>
    </recommendedName>
</protein>
<gene>
    <name evidence="12" type="ORF">GJG62_02415</name>
</gene>
<sequence>MPTIKDADWVLKDIQEVEDEAMKVIRNSTEHNLVLAGPGAGKTELLAQKACYLIETGKCSKKKIIALSFKKDAAKNLQDRVNSRLDSKYRHKFESTTFDAFCKSIVDRFKSTIPEAYRPSDDYEIIFPNNKNFVEEIKKEAVGFEGLTSAELNKLQPYNFEENYIVTPYDKKTEHTVDGRIRSFVWSYLLKPKSRLSFKMINFLANYIISKNKYLSNAINSTYDYAFIDEFQDTTYRQYEIFKSIFLGKKIKITAVGDTKQRIMGWAGAMHNAFEVFKKDFEIEQPNELVSNRRSLKNLISYQRMMEAFMNHADIKPDMMLIENEGSAKLLQFEESTIEGAYVALCIQKWIAEGVNERDICILLRNPAKQYTDDIISALQYLKIQCRLENEYQDLLNEAVVQLVLQMLMFVCNRKSIESWATTMELLCNIRGVSKRGDITRLEKELSQFIKSHRVIKEEILDYLYSLLSIFGVDKIKSYFPQYMSGNGLEYSIELLSRHLDKLDVKNKISEAIDLLLGNKTIPLMTIHKSKGLEFKKVIVVGLEPGAYFGNEEEQIENQKTVFVAFSRAIEEVLMTRCKIRNNSYGRSFRQNCNEIPLITNMITYCGIEAEDYQS</sequence>
<evidence type="ECO:0000256" key="4">
    <source>
        <dbReference type="ARBA" id="ARBA00022806"/>
    </source>
</evidence>
<dbReference type="Gene3D" id="3.40.50.300">
    <property type="entry name" value="P-loop containing nucleotide triphosphate hydrolases"/>
    <property type="match status" value="3"/>
</dbReference>
<evidence type="ECO:0000256" key="9">
    <source>
        <dbReference type="ARBA" id="ARBA00048988"/>
    </source>
</evidence>
<proteinExistence type="inferred from homology"/>
<dbReference type="Pfam" id="PF13361">
    <property type="entry name" value="UvrD_C"/>
    <property type="match status" value="2"/>
</dbReference>
<dbReference type="InterPro" id="IPR000212">
    <property type="entry name" value="DNA_helicase_UvrD/REP"/>
</dbReference>
<comment type="catalytic activity">
    <reaction evidence="9">
        <text>ATP + H2O = ADP + phosphate + H(+)</text>
        <dbReference type="Rhea" id="RHEA:13065"/>
        <dbReference type="ChEBI" id="CHEBI:15377"/>
        <dbReference type="ChEBI" id="CHEBI:15378"/>
        <dbReference type="ChEBI" id="CHEBI:30616"/>
        <dbReference type="ChEBI" id="CHEBI:43474"/>
        <dbReference type="ChEBI" id="CHEBI:456216"/>
        <dbReference type="EC" id="5.6.2.4"/>
    </reaction>
</comment>
<organism evidence="12">
    <name type="scientific">Salmonella enteritidis</name>
    <dbReference type="NCBI Taxonomy" id="149539"/>
    <lineage>
        <taxon>Bacteria</taxon>
        <taxon>Pseudomonadati</taxon>
        <taxon>Pseudomonadota</taxon>
        <taxon>Gammaproteobacteria</taxon>
        <taxon>Enterobacterales</taxon>
        <taxon>Enterobacteriaceae</taxon>
        <taxon>Salmonella</taxon>
    </lineage>
</organism>
<dbReference type="AlphaFoldDB" id="A0A3Z2NY98"/>
<evidence type="ECO:0000256" key="2">
    <source>
        <dbReference type="ARBA" id="ARBA00022741"/>
    </source>
</evidence>
<dbReference type="GO" id="GO:0003677">
    <property type="term" value="F:DNA binding"/>
    <property type="evidence" value="ECO:0007669"/>
    <property type="project" value="InterPro"/>
</dbReference>
<keyword evidence="4 10" id="KW-0347">Helicase</keyword>
<evidence type="ECO:0000256" key="1">
    <source>
        <dbReference type="ARBA" id="ARBA00009922"/>
    </source>
</evidence>
<dbReference type="PROSITE" id="PS51198">
    <property type="entry name" value="UVRD_HELICASE_ATP_BIND"/>
    <property type="match status" value="1"/>
</dbReference>
<dbReference type="GO" id="GO:0016787">
    <property type="term" value="F:hydrolase activity"/>
    <property type="evidence" value="ECO:0007669"/>
    <property type="project" value="UniProtKB-UniRule"/>
</dbReference>
<feature type="binding site" evidence="10">
    <location>
        <begin position="36"/>
        <end position="43"/>
    </location>
    <ligand>
        <name>ATP</name>
        <dbReference type="ChEBI" id="CHEBI:30616"/>
    </ligand>
</feature>
<evidence type="ECO:0000256" key="8">
    <source>
        <dbReference type="ARBA" id="ARBA00034808"/>
    </source>
</evidence>
<dbReference type="EMBL" id="DAAGKI010000001">
    <property type="protein sequence ID" value="HAB3423563.1"/>
    <property type="molecule type" value="Genomic_DNA"/>
</dbReference>
<evidence type="ECO:0000256" key="3">
    <source>
        <dbReference type="ARBA" id="ARBA00022801"/>
    </source>
</evidence>
<dbReference type="SUPFAM" id="SSF52540">
    <property type="entry name" value="P-loop containing nucleoside triphosphate hydrolases"/>
    <property type="match status" value="1"/>
</dbReference>
<reference evidence="12" key="2">
    <citation type="submission" date="2019-02" db="EMBL/GenBank/DDBJ databases">
        <authorList>
            <consortium name="NCBI Pathogen Detection Project"/>
        </authorList>
    </citation>
    <scope>NUCLEOTIDE SEQUENCE</scope>
    <source>
        <strain evidence="12">ILBSalm5516499</strain>
    </source>
</reference>
<dbReference type="Pfam" id="PF00580">
    <property type="entry name" value="UvrD-helicase"/>
    <property type="match status" value="1"/>
</dbReference>
<keyword evidence="6" id="KW-0413">Isomerase</keyword>
<dbReference type="GO" id="GO:0000725">
    <property type="term" value="P:recombinational repair"/>
    <property type="evidence" value="ECO:0007669"/>
    <property type="project" value="TreeGrafter"/>
</dbReference>
<dbReference type="PANTHER" id="PTHR11070">
    <property type="entry name" value="UVRD / RECB / PCRA DNA HELICASE FAMILY MEMBER"/>
    <property type="match status" value="1"/>
</dbReference>
<dbReference type="PANTHER" id="PTHR11070:SF67">
    <property type="entry name" value="DNA 3'-5' HELICASE"/>
    <property type="match status" value="1"/>
</dbReference>
<dbReference type="EC" id="5.6.2.4" evidence="8"/>
<evidence type="ECO:0000256" key="6">
    <source>
        <dbReference type="ARBA" id="ARBA00023235"/>
    </source>
</evidence>
<accession>A0A3Z2NY98</accession>
<reference evidence="12" key="1">
    <citation type="journal article" date="2018" name="Genome Biol.">
        <title>SKESA: strategic k-mer extension for scrupulous assemblies.</title>
        <authorList>
            <person name="Souvorov A."/>
            <person name="Agarwala R."/>
            <person name="Lipman D.J."/>
        </authorList>
    </citation>
    <scope>NUCLEOTIDE SEQUENCE</scope>
    <source>
        <strain evidence="12">ILBSalm5516499</strain>
    </source>
</reference>
<dbReference type="InterPro" id="IPR014017">
    <property type="entry name" value="DNA_helicase_UvrD-like_C"/>
</dbReference>
<dbReference type="InterPro" id="IPR027417">
    <property type="entry name" value="P-loop_NTPase"/>
</dbReference>
<dbReference type="InterPro" id="IPR013986">
    <property type="entry name" value="DExx_box_DNA_helicase_dom_sf"/>
</dbReference>
<keyword evidence="3 10" id="KW-0378">Hydrolase</keyword>
<keyword evidence="2 10" id="KW-0547">Nucleotide-binding</keyword>
<comment type="similarity">
    <text evidence="1">Belongs to the helicase family. UvrD subfamily.</text>
</comment>
<evidence type="ECO:0000259" key="11">
    <source>
        <dbReference type="PROSITE" id="PS51198"/>
    </source>
</evidence>
<dbReference type="InterPro" id="IPR014016">
    <property type="entry name" value="UvrD-like_ATP-bd"/>
</dbReference>
<dbReference type="GO" id="GO:0005524">
    <property type="term" value="F:ATP binding"/>
    <property type="evidence" value="ECO:0007669"/>
    <property type="project" value="UniProtKB-UniRule"/>
</dbReference>
<evidence type="ECO:0000256" key="5">
    <source>
        <dbReference type="ARBA" id="ARBA00022840"/>
    </source>
</evidence>
<dbReference type="GO" id="GO:0005829">
    <property type="term" value="C:cytosol"/>
    <property type="evidence" value="ECO:0007669"/>
    <property type="project" value="TreeGrafter"/>
</dbReference>
<evidence type="ECO:0000256" key="10">
    <source>
        <dbReference type="PROSITE-ProRule" id="PRU00560"/>
    </source>
</evidence>
<name>A0A3Z2NY98_SALEN</name>
<feature type="domain" description="UvrD-like helicase ATP-binding" evidence="11">
    <location>
        <begin position="15"/>
        <end position="296"/>
    </location>
</feature>
<keyword evidence="5 10" id="KW-0067">ATP-binding</keyword>
<comment type="caution">
    <text evidence="12">The sequence shown here is derived from an EMBL/GenBank/DDBJ whole genome shotgun (WGS) entry which is preliminary data.</text>
</comment>